<protein>
    <recommendedName>
        <fullName evidence="4">Secreted protein</fullName>
    </recommendedName>
</protein>
<evidence type="ECO:0000313" key="2">
    <source>
        <dbReference type="EMBL" id="AFT98076.1"/>
    </source>
</evidence>
<keyword evidence="3" id="KW-1185">Reference proteome</keyword>
<evidence type="ECO:0008006" key="4">
    <source>
        <dbReference type="Google" id="ProtNLM"/>
    </source>
</evidence>
<proteinExistence type="predicted"/>
<keyword evidence="1" id="KW-0732">Signal</keyword>
<dbReference type="Proteomes" id="UP000006304">
    <property type="component" value="Chromosome"/>
</dbReference>
<reference evidence="2 3" key="1">
    <citation type="journal article" date="2012" name="J. Bacteriol.">
        <title>Complete genome sequence of Nocardia brasiliensis HUJEG-1.</title>
        <authorList>
            <person name="Vera-Cabrera L."/>
            <person name="Ortiz-Lopez R."/>
            <person name="Elizondo-Gonzalez R."/>
            <person name="Perez-Maya A.A."/>
            <person name="Ocampo-Candiani J."/>
        </authorList>
    </citation>
    <scope>NUCLEOTIDE SEQUENCE [LARGE SCALE GENOMIC DNA]</scope>
    <source>
        <strain evidence="3">ATCC 700358</strain>
    </source>
</reference>
<dbReference type="RefSeq" id="WP_014980941.1">
    <property type="nucleotide sequence ID" value="NC_018681.1"/>
</dbReference>
<dbReference type="AlphaFoldDB" id="K0EKR8"/>
<accession>K0EKR8</accession>
<dbReference type="KEGG" id="nbr:O3I_000570"/>
<organism evidence="2 3">
    <name type="scientific">Nocardia brasiliensis (strain ATCC 700358 / HUJEG-1)</name>
    <dbReference type="NCBI Taxonomy" id="1133849"/>
    <lineage>
        <taxon>Bacteria</taxon>
        <taxon>Bacillati</taxon>
        <taxon>Actinomycetota</taxon>
        <taxon>Actinomycetes</taxon>
        <taxon>Mycobacteriales</taxon>
        <taxon>Nocardiaceae</taxon>
        <taxon>Nocardia</taxon>
    </lineage>
</organism>
<sequence>MTHWNHRVRFVPLLVGALLSGVLVVTPAAADPEEVNPKRLPGCLEEVNSIPESEGVLREKLLLRCLSEGCLHQVTGDGDNVSKFLKCTDDAVDQVDTSEQSRAAYKAAFQKARPCLEPLLSDIEVQVSGDREAELGPKAAYCLSEAVHG</sequence>
<name>K0EKR8_NOCB7</name>
<dbReference type="EMBL" id="CP003876">
    <property type="protein sequence ID" value="AFT98076.1"/>
    <property type="molecule type" value="Genomic_DNA"/>
</dbReference>
<evidence type="ECO:0000256" key="1">
    <source>
        <dbReference type="SAM" id="SignalP"/>
    </source>
</evidence>
<gene>
    <name evidence="2" type="ORF">O3I_000570</name>
</gene>
<evidence type="ECO:0000313" key="3">
    <source>
        <dbReference type="Proteomes" id="UP000006304"/>
    </source>
</evidence>
<feature type="chain" id="PRO_5003832588" description="Secreted protein" evidence="1">
    <location>
        <begin position="31"/>
        <end position="149"/>
    </location>
</feature>
<feature type="signal peptide" evidence="1">
    <location>
        <begin position="1"/>
        <end position="30"/>
    </location>
</feature>
<dbReference type="HOGENOM" id="CLU_1747719_0_0_11"/>
<dbReference type="STRING" id="1133849.O3I_000570"/>